<comment type="caution">
    <text evidence="1">The sequence shown here is derived from an EMBL/GenBank/DDBJ whole genome shotgun (WGS) entry which is preliminary data.</text>
</comment>
<dbReference type="Proteomes" id="UP000814128">
    <property type="component" value="Unassembled WGS sequence"/>
</dbReference>
<name>A0ACB8QBL8_9AGAM</name>
<feature type="non-terminal residue" evidence="1">
    <location>
        <position position="440"/>
    </location>
</feature>
<reference evidence="1" key="2">
    <citation type="journal article" date="2022" name="New Phytol.">
        <title>Evolutionary transition to the ectomycorrhizal habit in the genomes of a hyperdiverse lineage of mushroom-forming fungi.</title>
        <authorList>
            <person name="Looney B."/>
            <person name="Miyauchi S."/>
            <person name="Morin E."/>
            <person name="Drula E."/>
            <person name="Courty P.E."/>
            <person name="Kohler A."/>
            <person name="Kuo A."/>
            <person name="LaButti K."/>
            <person name="Pangilinan J."/>
            <person name="Lipzen A."/>
            <person name="Riley R."/>
            <person name="Andreopoulos W."/>
            <person name="He G."/>
            <person name="Johnson J."/>
            <person name="Nolan M."/>
            <person name="Tritt A."/>
            <person name="Barry K.W."/>
            <person name="Grigoriev I.V."/>
            <person name="Nagy L.G."/>
            <person name="Hibbett D."/>
            <person name="Henrissat B."/>
            <person name="Matheny P.B."/>
            <person name="Labbe J."/>
            <person name="Martin F.M."/>
        </authorList>
    </citation>
    <scope>NUCLEOTIDE SEQUENCE</scope>
    <source>
        <strain evidence="1">EC-137</strain>
    </source>
</reference>
<gene>
    <name evidence="1" type="ORF">K488DRAFT_8589</name>
</gene>
<keyword evidence="2" id="KW-1185">Reference proteome</keyword>
<evidence type="ECO:0000313" key="2">
    <source>
        <dbReference type="Proteomes" id="UP000814128"/>
    </source>
</evidence>
<sequence>VAASSSAASASAVSGTLASSAAAGATTTIAASGSAVPATLPSGWLSTNPTAVPLSGINAAAPSASTQPLPSPSPAGTKPSHIPNAPGLPNAASIVVANYPALDKTPPTNSPEVQQWIAEVAASGVNIPTWSPNVAGGCAANPQAVADKSRCWWTCGGCTNATDVTTCPGKLHWGLTYDDGPAPYTPDLLNYLDSVNLKATFYVVGSRALSYPGLLQEEYLKGHEIAVHTWAHPQLTTLTNDQIIAELGWTKKIIKDVLGVTPLYMRPPYGDIDDRVRAICKAMNLIPVMWTRLSPTSTFDTADFDVHGGTATVSTVLSNWQGILANATSLNTGFIVLEHDLFQQTVEIATGYVLPDALAFTPKLTIEPVGTCLGLPAADSYIETNDNTTNPLPLQASSAPGSSGSSSSSGNSTAQSTSSAPAAHLTSGSLLALAAAFGAA</sequence>
<reference evidence="1" key="1">
    <citation type="submission" date="2021-02" db="EMBL/GenBank/DDBJ databases">
        <authorList>
            <consortium name="DOE Joint Genome Institute"/>
            <person name="Ahrendt S."/>
            <person name="Looney B.P."/>
            <person name="Miyauchi S."/>
            <person name="Morin E."/>
            <person name="Drula E."/>
            <person name="Courty P.E."/>
            <person name="Chicoki N."/>
            <person name="Fauchery L."/>
            <person name="Kohler A."/>
            <person name="Kuo A."/>
            <person name="Labutti K."/>
            <person name="Pangilinan J."/>
            <person name="Lipzen A."/>
            <person name="Riley R."/>
            <person name="Andreopoulos W."/>
            <person name="He G."/>
            <person name="Johnson J."/>
            <person name="Barry K.W."/>
            <person name="Grigoriev I.V."/>
            <person name="Nagy L."/>
            <person name="Hibbett D."/>
            <person name="Henrissat B."/>
            <person name="Matheny P.B."/>
            <person name="Labbe J."/>
            <person name="Martin F."/>
        </authorList>
    </citation>
    <scope>NUCLEOTIDE SEQUENCE</scope>
    <source>
        <strain evidence="1">EC-137</strain>
    </source>
</reference>
<evidence type="ECO:0000313" key="1">
    <source>
        <dbReference type="EMBL" id="KAI0029144.1"/>
    </source>
</evidence>
<accession>A0ACB8QBL8</accession>
<feature type="non-terminal residue" evidence="1">
    <location>
        <position position="1"/>
    </location>
</feature>
<protein>
    <submittedName>
        <fullName evidence="1">Uncharacterized protein</fullName>
    </submittedName>
</protein>
<organism evidence="1 2">
    <name type="scientific">Vararia minispora EC-137</name>
    <dbReference type="NCBI Taxonomy" id="1314806"/>
    <lineage>
        <taxon>Eukaryota</taxon>
        <taxon>Fungi</taxon>
        <taxon>Dikarya</taxon>
        <taxon>Basidiomycota</taxon>
        <taxon>Agaricomycotina</taxon>
        <taxon>Agaricomycetes</taxon>
        <taxon>Russulales</taxon>
        <taxon>Lachnocladiaceae</taxon>
        <taxon>Vararia</taxon>
    </lineage>
</organism>
<dbReference type="EMBL" id="MU273695">
    <property type="protein sequence ID" value="KAI0029144.1"/>
    <property type="molecule type" value="Genomic_DNA"/>
</dbReference>
<proteinExistence type="predicted"/>